<proteinExistence type="predicted"/>
<dbReference type="GO" id="GO:0005634">
    <property type="term" value="C:nucleus"/>
    <property type="evidence" value="ECO:0007669"/>
    <property type="project" value="UniProtKB-SubCell"/>
</dbReference>
<dbReference type="SUPFAM" id="SSF57667">
    <property type="entry name" value="beta-beta-alpha zinc fingers"/>
    <property type="match status" value="4"/>
</dbReference>
<feature type="compositionally biased region" description="Basic and acidic residues" evidence="10">
    <location>
        <begin position="1304"/>
        <end position="1318"/>
    </location>
</feature>
<dbReference type="PROSITE" id="PS50157">
    <property type="entry name" value="ZINC_FINGER_C2H2_2"/>
    <property type="match status" value="5"/>
</dbReference>
<comment type="caution">
    <text evidence="13">The sequence shown here is derived from an EMBL/GenBank/DDBJ whole genome shotgun (WGS) entry which is preliminary data.</text>
</comment>
<evidence type="ECO:0000259" key="12">
    <source>
        <dbReference type="PROSITE" id="PS51811"/>
    </source>
</evidence>
<feature type="region of interest" description="Disordered" evidence="10">
    <location>
        <begin position="1230"/>
        <end position="1318"/>
    </location>
</feature>
<feature type="region of interest" description="Disordered" evidence="10">
    <location>
        <begin position="1542"/>
        <end position="1566"/>
    </location>
</feature>
<feature type="compositionally biased region" description="Basic and acidic residues" evidence="10">
    <location>
        <begin position="1118"/>
        <end position="1137"/>
    </location>
</feature>
<dbReference type="FunFam" id="3.30.160.60:FF:000083">
    <property type="entry name" value="Immunodeficiency virus type I enhancer binding protein 1"/>
    <property type="match status" value="1"/>
</dbReference>
<feature type="compositionally biased region" description="Acidic residues" evidence="10">
    <location>
        <begin position="685"/>
        <end position="701"/>
    </location>
</feature>
<dbReference type="GO" id="GO:0000978">
    <property type="term" value="F:RNA polymerase II cis-regulatory region sequence-specific DNA binding"/>
    <property type="evidence" value="ECO:0007669"/>
    <property type="project" value="TreeGrafter"/>
</dbReference>
<dbReference type="GO" id="GO:0008270">
    <property type="term" value="F:zinc ion binding"/>
    <property type="evidence" value="ECO:0007669"/>
    <property type="project" value="UniProtKB-KW"/>
</dbReference>
<feature type="region of interest" description="Disordered" evidence="10">
    <location>
        <begin position="185"/>
        <end position="217"/>
    </location>
</feature>
<dbReference type="GO" id="GO:0000981">
    <property type="term" value="F:DNA-binding transcription factor activity, RNA polymerase II-specific"/>
    <property type="evidence" value="ECO:0007669"/>
    <property type="project" value="TreeGrafter"/>
</dbReference>
<organism evidence="13 14">
    <name type="scientific">Dinothrombium tinctorium</name>
    <dbReference type="NCBI Taxonomy" id="1965070"/>
    <lineage>
        <taxon>Eukaryota</taxon>
        <taxon>Metazoa</taxon>
        <taxon>Ecdysozoa</taxon>
        <taxon>Arthropoda</taxon>
        <taxon>Chelicerata</taxon>
        <taxon>Arachnida</taxon>
        <taxon>Acari</taxon>
        <taxon>Acariformes</taxon>
        <taxon>Trombidiformes</taxon>
        <taxon>Prostigmata</taxon>
        <taxon>Anystina</taxon>
        <taxon>Parasitengona</taxon>
        <taxon>Trombidioidea</taxon>
        <taxon>Trombidiidae</taxon>
        <taxon>Dinothrombium</taxon>
    </lineage>
</organism>
<dbReference type="InterPro" id="IPR034729">
    <property type="entry name" value="Znf_CCHC_HIVEP"/>
</dbReference>
<comment type="subcellular location">
    <subcellularLocation>
        <location evidence="1">Nucleus</location>
    </subcellularLocation>
</comment>
<feature type="domain" description="C2H2-type" evidence="11">
    <location>
        <begin position="1409"/>
        <end position="1438"/>
    </location>
</feature>
<feature type="region of interest" description="Disordered" evidence="10">
    <location>
        <begin position="1118"/>
        <end position="1149"/>
    </location>
</feature>
<feature type="compositionally biased region" description="Low complexity" evidence="10">
    <location>
        <begin position="188"/>
        <end position="202"/>
    </location>
</feature>
<evidence type="ECO:0000313" key="14">
    <source>
        <dbReference type="Proteomes" id="UP000285301"/>
    </source>
</evidence>
<evidence type="ECO:0000256" key="6">
    <source>
        <dbReference type="ARBA" id="ARBA00023015"/>
    </source>
</evidence>
<feature type="compositionally biased region" description="Acidic residues" evidence="10">
    <location>
        <begin position="1056"/>
        <end position="1081"/>
    </location>
</feature>
<dbReference type="InterPro" id="IPR036236">
    <property type="entry name" value="Znf_C2H2_sf"/>
</dbReference>
<dbReference type="PROSITE" id="PS00028">
    <property type="entry name" value="ZINC_FINGER_C2H2_1"/>
    <property type="match status" value="5"/>
</dbReference>
<dbReference type="Gene3D" id="3.30.160.60">
    <property type="entry name" value="Classic Zinc Finger"/>
    <property type="match status" value="4"/>
</dbReference>
<feature type="domain" description="C2H2-type" evidence="11">
    <location>
        <begin position="1454"/>
        <end position="1483"/>
    </location>
</feature>
<keyword evidence="3" id="KW-0677">Repeat</keyword>
<dbReference type="SMART" id="SM00355">
    <property type="entry name" value="ZnF_C2H2"/>
    <property type="match status" value="6"/>
</dbReference>
<evidence type="ECO:0000256" key="3">
    <source>
        <dbReference type="ARBA" id="ARBA00022737"/>
    </source>
</evidence>
<evidence type="ECO:0000256" key="10">
    <source>
        <dbReference type="SAM" id="MobiDB-lite"/>
    </source>
</evidence>
<feature type="compositionally biased region" description="Low complexity" evidence="10">
    <location>
        <begin position="702"/>
        <end position="731"/>
    </location>
</feature>
<evidence type="ECO:0000256" key="1">
    <source>
        <dbReference type="ARBA" id="ARBA00004123"/>
    </source>
</evidence>
<dbReference type="PROSITE" id="PS51811">
    <property type="entry name" value="ZF_CCHC_HIVEP"/>
    <property type="match status" value="1"/>
</dbReference>
<protein>
    <submittedName>
        <fullName evidence="13">Uncharacterized protein</fullName>
    </submittedName>
</protein>
<evidence type="ECO:0000256" key="4">
    <source>
        <dbReference type="ARBA" id="ARBA00022771"/>
    </source>
</evidence>
<keyword evidence="8" id="KW-0539">Nucleus</keyword>
<dbReference type="InterPro" id="IPR051969">
    <property type="entry name" value="Zinc-finger_DNA-bd_regulators"/>
</dbReference>
<feature type="compositionally biased region" description="Basic and acidic residues" evidence="10">
    <location>
        <begin position="904"/>
        <end position="922"/>
    </location>
</feature>
<sequence>MSGNSSAISSSPVVTDEQRSKTLAGVECTAATGTSAVHTATTASLTYINNDLKRIQSEHRSITDSANMVNRSPQRKQSIFVAPPGLNAIISSSGLRRTMCTAIATNTPTTPATTASSAISVLTATTGNSSNAERISPPLPAKKTSSTLLPKANAHDLEQHISKIISENAAIVETLDPLWSKRYHSSRHSTSSIPSSQRPVSPHTKKMSNDNDDSTLNSSKLQSALMGRSVVPTATTATVVGPRKFSEGVYPSVIISVKQLKQQQQQQQQQSDGEGSSLVRNLLTAKAPSIKVTPAPVTAPEPKGVHPENPEGSIIRDLLLKARDNTERKVSRTQSPVPVIAQPVPPSPITIPQCEPPSQLNKQDSTVIGTQSQELSMLVYVCTICKIAFRNKENLDIHQMHYCKEGSDQRKAYPDSNAGCNINQLQVLSDHVQRKISVMESPFLHQQLTKPKAATAVRPLTATTTTVSSPPVGNILKQQLLAPQQGHPLKKRKISEPVFPSASYSARGGGLMTSNFDAATDSAASRKVSVLHHMMTKTTSSAVTVASIAKPVNSGPLVLQQNSSSSWPSSNRYIPLMSTQSSRQKVIQEPVNNATRSSSSLDSPSGKIDFEVLPDYFPHMKCPSTKITVIEPIVFPVLRKILFENKDNIEFQSKDKCVNNANCDVSKEQKTACSPLKQVASLNFDEDESNLNSDEVSEDTSETTTTSTKASESVTTINSTSSSSTENEVQSMTSASRPTSLPTQKRKLSAFNLIGSTLVSPETPRPKKNCVQLYINGHAYTYIGLKVSTKSFFCCIYRPQPMFVVQETQPKLSMYSNWQPRAVHDEIFNLVPPPTLIATYDSRRNLKPAKSSVYSTAVVKISANNDQNTVVTNSASWSLRKKEELKEKLKTREEVKRKLNDETFENPIDRESSYRKISEDRSSTGFDSDSGEQPKRVKIFEGGYKSTEDYTYVRGRGRGKYVCEECGIRCKKPSMLKKHIRTHTDLRPYSCRNCAFAFKTKGNLTKHMKSKAHHKKCIELGIIPVPTTIDESQIDSEALAKQEAIERTYGGGNLASDDDENDVDDDDGYEDDEEEGSDDEGVPIPLINTTSVINLQPSLKSTTAAQFQDKYEKVNTSEELKIQQKDNDEKMKDRDSESNNSALTANEDEHEVAQSLLVLSGSEDWVESKKCPVNLLSARKEEKQHSFDEKQTFNNAPKNIELQNPSVYLSSNILSNNSLFTRQRSFSFNENLTRDNPLPSTSSQDSAKLEDRNRLSAEPISTDDSDESETYDEQCLTRRYSMSNIRENNSNRGIHWRPSSMSPHSEESNSKNDDLQPMDLSKRTESEDIFLESPEPLLPLDGQSVVIPNSNNLTQSPMVINRLEFMPRGQPAGQGGEEGKSTCSVCNKSFSKPSQLRLHVNIHYFERPFRCDACAVSFRTKGHLQKHKRSSSHLNKLNMNMTFGTPTTDNPRPFKCGDCKIAFRIHGHLAKHLRSKMHIMKLECLGKLPFGMYAEMERSGVSLNDIDTTDCDNSLQSLQMMAKKMYAKSDVDLRSVRWMHSTTTDVESPSESGSQEDEDMLHPYLD</sequence>
<dbReference type="Proteomes" id="UP000285301">
    <property type="component" value="Unassembled WGS sequence"/>
</dbReference>
<evidence type="ECO:0000256" key="5">
    <source>
        <dbReference type="ARBA" id="ARBA00022833"/>
    </source>
</evidence>
<keyword evidence="4 9" id="KW-0863">Zinc-finger</keyword>
<accession>A0A3S3S9V5</accession>
<evidence type="ECO:0000256" key="2">
    <source>
        <dbReference type="ARBA" id="ARBA00022723"/>
    </source>
</evidence>
<gene>
    <name evidence="13" type="ORF">B4U79_12995</name>
</gene>
<feature type="compositionally biased region" description="Polar residues" evidence="10">
    <location>
        <begin position="732"/>
        <end position="743"/>
    </location>
</feature>
<feature type="region of interest" description="Disordered" evidence="10">
    <location>
        <begin position="685"/>
        <end position="743"/>
    </location>
</feature>
<evidence type="ECO:0000259" key="11">
    <source>
        <dbReference type="PROSITE" id="PS50157"/>
    </source>
</evidence>
<keyword evidence="7" id="KW-0804">Transcription</keyword>
<feature type="compositionally biased region" description="Acidic residues" evidence="10">
    <location>
        <begin position="1261"/>
        <end position="1272"/>
    </location>
</feature>
<feature type="domain" description="C2H2-type" evidence="11">
    <location>
        <begin position="989"/>
        <end position="1013"/>
    </location>
</feature>
<keyword evidence="14" id="KW-1185">Reference proteome</keyword>
<dbReference type="InterPro" id="IPR013087">
    <property type="entry name" value="Znf_C2H2_type"/>
</dbReference>
<evidence type="ECO:0000256" key="7">
    <source>
        <dbReference type="ARBA" id="ARBA00023163"/>
    </source>
</evidence>
<feature type="compositionally biased region" description="Polar residues" evidence="10">
    <location>
        <begin position="1280"/>
        <end position="1292"/>
    </location>
</feature>
<keyword evidence="6" id="KW-0805">Transcription regulation</keyword>
<evidence type="ECO:0000256" key="8">
    <source>
        <dbReference type="ARBA" id="ARBA00023242"/>
    </source>
</evidence>
<name>A0A3S3S9V5_9ACAR</name>
<keyword evidence="2" id="KW-0479">Metal-binding</keyword>
<evidence type="ECO:0000256" key="9">
    <source>
        <dbReference type="PROSITE-ProRule" id="PRU00042"/>
    </source>
</evidence>
<dbReference type="PANTHER" id="PTHR45944">
    <property type="entry name" value="SCHNURRI, ISOFORM F"/>
    <property type="match status" value="1"/>
</dbReference>
<dbReference type="EMBL" id="NCKU01001317">
    <property type="protein sequence ID" value="RWS12450.1"/>
    <property type="molecule type" value="Genomic_DNA"/>
</dbReference>
<dbReference type="STRING" id="1965070.A0A3S3S9V5"/>
<reference evidence="13 14" key="1">
    <citation type="journal article" date="2018" name="Gigascience">
        <title>Genomes of trombidid mites reveal novel predicted allergens and laterally-transferred genes associated with secondary metabolism.</title>
        <authorList>
            <person name="Dong X."/>
            <person name="Chaisiri K."/>
            <person name="Xia D."/>
            <person name="Armstrong S.D."/>
            <person name="Fang Y."/>
            <person name="Donnelly M.J."/>
            <person name="Kadowaki T."/>
            <person name="McGarry J.W."/>
            <person name="Darby A.C."/>
            <person name="Makepeace B.L."/>
        </authorList>
    </citation>
    <scope>NUCLEOTIDE SEQUENCE [LARGE SCALE GENOMIC DNA]</scope>
    <source>
        <strain evidence="13">UoL-WK</strain>
    </source>
</reference>
<feature type="domain" description="C2H2-type" evidence="11">
    <location>
        <begin position="961"/>
        <end position="988"/>
    </location>
</feature>
<feature type="region of interest" description="Disordered" evidence="10">
    <location>
        <begin position="904"/>
        <end position="934"/>
    </location>
</feature>
<feature type="region of interest" description="Disordered" evidence="10">
    <location>
        <begin position="1049"/>
        <end position="1085"/>
    </location>
</feature>
<feature type="domain" description="C2H2-type" evidence="11">
    <location>
        <begin position="1381"/>
        <end position="1408"/>
    </location>
</feature>
<feature type="compositionally biased region" description="Polar residues" evidence="10">
    <location>
        <begin position="1542"/>
        <end position="1553"/>
    </location>
</feature>
<dbReference type="OrthoDB" id="10042249at2759"/>
<keyword evidence="5" id="KW-0862">Zinc</keyword>
<dbReference type="PANTHER" id="PTHR45944:SF2">
    <property type="entry name" value="SCHNURRI, ISOFORM F"/>
    <property type="match status" value="1"/>
</dbReference>
<evidence type="ECO:0000313" key="13">
    <source>
        <dbReference type="EMBL" id="RWS12450.1"/>
    </source>
</evidence>
<feature type="domain" description="CCHC HIVEP-type" evidence="12">
    <location>
        <begin position="377"/>
        <end position="407"/>
    </location>
</feature>
<dbReference type="Pfam" id="PF00096">
    <property type="entry name" value="zf-C2H2"/>
    <property type="match status" value="4"/>
</dbReference>